<evidence type="ECO:0000313" key="1">
    <source>
        <dbReference type="EMBL" id="CAE6857049.1"/>
    </source>
</evidence>
<gene>
    <name evidence="1" type="ORF">R69658_07440</name>
</gene>
<proteinExistence type="predicted"/>
<reference evidence="1 2" key="1">
    <citation type="submission" date="2021-02" db="EMBL/GenBank/DDBJ databases">
        <authorList>
            <person name="Vanwijnsberghe S."/>
        </authorList>
    </citation>
    <scope>NUCLEOTIDE SEQUENCE [LARGE SCALE GENOMIC DNA]</scope>
    <source>
        <strain evidence="1 2">R-69658</strain>
    </source>
</reference>
<protein>
    <submittedName>
        <fullName evidence="1">Uncharacterized protein</fullName>
    </submittedName>
</protein>
<evidence type="ECO:0000313" key="2">
    <source>
        <dbReference type="Proteomes" id="UP000674425"/>
    </source>
</evidence>
<name>A0ABM8T4B0_9BURK</name>
<organism evidence="1 2">
    <name type="scientific">Paraburkholderia aspalathi</name>
    <dbReference type="NCBI Taxonomy" id="1324617"/>
    <lineage>
        <taxon>Bacteria</taxon>
        <taxon>Pseudomonadati</taxon>
        <taxon>Pseudomonadota</taxon>
        <taxon>Betaproteobacteria</taxon>
        <taxon>Burkholderiales</taxon>
        <taxon>Burkholderiaceae</taxon>
        <taxon>Paraburkholderia</taxon>
    </lineage>
</organism>
<comment type="caution">
    <text evidence="1">The sequence shown here is derived from an EMBL/GenBank/DDBJ whole genome shotgun (WGS) entry which is preliminary data.</text>
</comment>
<keyword evidence="2" id="KW-1185">Reference proteome</keyword>
<sequence length="50" mass="5516">MSWHAECYGSDVKLIDSEGALPAFQLCLLLRGRKCLNGSRFCLPSQDKGT</sequence>
<accession>A0ABM8T4B0</accession>
<dbReference type="Proteomes" id="UP000674425">
    <property type="component" value="Unassembled WGS sequence"/>
</dbReference>
<dbReference type="EMBL" id="CAJNAU010000141">
    <property type="protein sequence ID" value="CAE6857049.1"/>
    <property type="molecule type" value="Genomic_DNA"/>
</dbReference>